<keyword evidence="2" id="KW-1185">Reference proteome</keyword>
<organism evidence="1 2">
    <name type="scientific">Pseudomonas mangiferae</name>
    <dbReference type="NCBI Taxonomy" id="2593654"/>
    <lineage>
        <taxon>Bacteria</taxon>
        <taxon>Pseudomonadati</taxon>
        <taxon>Pseudomonadota</taxon>
        <taxon>Gammaproteobacteria</taxon>
        <taxon>Pseudomonadales</taxon>
        <taxon>Pseudomonadaceae</taxon>
        <taxon>Pseudomonas</taxon>
    </lineage>
</organism>
<comment type="caution">
    <text evidence="1">The sequence shown here is derived from an EMBL/GenBank/DDBJ whole genome shotgun (WGS) entry which is preliminary data.</text>
</comment>
<evidence type="ECO:0000313" key="1">
    <source>
        <dbReference type="EMBL" id="TRX75140.1"/>
    </source>
</evidence>
<dbReference type="AlphaFoldDB" id="A0A553H076"/>
<name>A0A553H076_9PSED</name>
<dbReference type="RefSeq" id="WP_143487876.1">
    <property type="nucleotide sequence ID" value="NZ_VJOY01000005.1"/>
</dbReference>
<dbReference type="Proteomes" id="UP000315235">
    <property type="component" value="Unassembled WGS sequence"/>
</dbReference>
<gene>
    <name evidence="1" type="ORF">FM069_08550</name>
</gene>
<dbReference type="EMBL" id="VJOY01000005">
    <property type="protein sequence ID" value="TRX75140.1"/>
    <property type="molecule type" value="Genomic_DNA"/>
</dbReference>
<evidence type="ECO:0000313" key="2">
    <source>
        <dbReference type="Proteomes" id="UP000315235"/>
    </source>
</evidence>
<reference evidence="1 2" key="1">
    <citation type="submission" date="2019-07" db="EMBL/GenBank/DDBJ databases">
        <title>Pseudomonas mangiferae sp. nov., isolated from bark of mango tree in Thailand.</title>
        <authorList>
            <person name="Srisuk N."/>
            <person name="Anurat P."/>
        </authorList>
    </citation>
    <scope>NUCLEOTIDE SEQUENCE [LARGE SCALE GENOMIC DNA]</scope>
    <source>
        <strain evidence="1 2">DMKU_BBB3-04</strain>
    </source>
</reference>
<sequence>MLTFTRNTRDADPVTGTVDLVIGNKLTVKLNGLGPDKKHYQVTSDSPCIDVKQKADERFQEQTIRFEARMACQGARITALSGTGEKFLTGLTFNVVPRLELPPVNTDEGALARVLLAESITPDDQEFPGGEASLTSMRLIQQVLLNRLGFPDISVFNRPSARTITALIMAGLGNEVKGFGAYPNIEAKQARLIANILTIGNDASDRRYALYRDHIKRALDVVTGTVPRLEGDYYGWRTKESSHPGGAYEQPYNIAGQTFIN</sequence>
<protein>
    <submittedName>
        <fullName evidence="1">Uncharacterized protein</fullName>
    </submittedName>
</protein>
<dbReference type="OrthoDB" id="6813975at2"/>
<proteinExistence type="predicted"/>
<accession>A0A553H076</accession>